<sequence length="177" mass="19181">MAPVVIFGSGPTGPGPAPRRRRRVAWVPLAMVLWLVVEVLAVYGVARLIGVGWTLLLFVALSALGVWLLRREGRRTWQSLRVALRSGEMPSREIADAILVFLGGALLTLPGFVSDVLGLVLVLPFTRPVARIGLEAVIARRLLAAGMPVAPGEARVRRRRRHDGGDDDVVEGEIVDD</sequence>
<dbReference type="RefSeq" id="WP_083546084.1">
    <property type="nucleotide sequence ID" value="NZ_CP013290.1"/>
</dbReference>
<gene>
    <name evidence="2" type="ORF">IGS73_09040</name>
</gene>
<keyword evidence="1" id="KW-0472">Membrane</keyword>
<dbReference type="NCBIfam" id="NF008528">
    <property type="entry name" value="PRK11463.1-2"/>
    <property type="match status" value="1"/>
</dbReference>
<name>A0A7L9IY39_9MICO</name>
<feature type="transmembrane region" description="Helical" evidence="1">
    <location>
        <begin position="51"/>
        <end position="69"/>
    </location>
</feature>
<dbReference type="PANTHER" id="PTHR35335:SF1">
    <property type="entry name" value="UPF0716 PROTEIN FXSA"/>
    <property type="match status" value="1"/>
</dbReference>
<organism evidence="2 3">
    <name type="scientific">Janibacter indicus</name>
    <dbReference type="NCBI Taxonomy" id="857417"/>
    <lineage>
        <taxon>Bacteria</taxon>
        <taxon>Bacillati</taxon>
        <taxon>Actinomycetota</taxon>
        <taxon>Actinomycetes</taxon>
        <taxon>Micrococcales</taxon>
        <taxon>Intrasporangiaceae</taxon>
        <taxon>Janibacter</taxon>
    </lineage>
</organism>
<dbReference type="Pfam" id="PF04186">
    <property type="entry name" value="FxsA"/>
    <property type="match status" value="1"/>
</dbReference>
<evidence type="ECO:0000256" key="1">
    <source>
        <dbReference type="SAM" id="Phobius"/>
    </source>
</evidence>
<proteinExistence type="predicted"/>
<dbReference type="EMBL" id="CP062789">
    <property type="protein sequence ID" value="QOK21340.1"/>
    <property type="molecule type" value="Genomic_DNA"/>
</dbReference>
<dbReference type="InterPro" id="IPR007313">
    <property type="entry name" value="FxsA"/>
</dbReference>
<evidence type="ECO:0000313" key="2">
    <source>
        <dbReference type="EMBL" id="QOK21340.1"/>
    </source>
</evidence>
<keyword evidence="1" id="KW-0812">Transmembrane</keyword>
<protein>
    <submittedName>
        <fullName evidence="2">FxsA family protein</fullName>
    </submittedName>
</protein>
<dbReference type="Proteomes" id="UP000593998">
    <property type="component" value="Chromosome"/>
</dbReference>
<dbReference type="PANTHER" id="PTHR35335">
    <property type="entry name" value="UPF0716 PROTEIN FXSA"/>
    <property type="match status" value="1"/>
</dbReference>
<dbReference type="GO" id="GO:0016020">
    <property type="term" value="C:membrane"/>
    <property type="evidence" value="ECO:0007669"/>
    <property type="project" value="InterPro"/>
</dbReference>
<evidence type="ECO:0000313" key="3">
    <source>
        <dbReference type="Proteomes" id="UP000593998"/>
    </source>
</evidence>
<keyword evidence="1" id="KW-1133">Transmembrane helix</keyword>
<reference evidence="2 3" key="1">
    <citation type="submission" date="2020-10" db="EMBL/GenBank/DDBJ databases">
        <title>Janibacter indicus TT2 genome sequence.</title>
        <authorList>
            <person name="Lee K."/>
            <person name="Ganzorig M."/>
        </authorList>
    </citation>
    <scope>NUCLEOTIDE SEQUENCE [LARGE SCALE GENOMIC DNA]</scope>
    <source>
        <strain evidence="2 3">TT2</strain>
    </source>
</reference>
<accession>A0A7L9IY39</accession>
<feature type="transmembrane region" description="Helical" evidence="1">
    <location>
        <begin position="24"/>
        <end position="45"/>
    </location>
</feature>
<feature type="transmembrane region" description="Helical" evidence="1">
    <location>
        <begin position="98"/>
        <end position="123"/>
    </location>
</feature>
<dbReference type="AlphaFoldDB" id="A0A7L9IY39"/>